<dbReference type="PANTHER" id="PTHR45766:SF6">
    <property type="entry name" value="SWI_SNF-RELATED MATRIX-ASSOCIATED ACTIN-DEPENDENT REGULATOR OF CHROMATIN SUBFAMILY A-LIKE PROTEIN 1"/>
    <property type="match status" value="1"/>
</dbReference>
<dbReference type="InterPro" id="IPR027417">
    <property type="entry name" value="P-loop_NTPase"/>
</dbReference>
<dbReference type="InterPro" id="IPR000330">
    <property type="entry name" value="SNF2_N"/>
</dbReference>
<accession>A0A220VEE3</accession>
<proteinExistence type="predicted"/>
<dbReference type="GO" id="GO:0016787">
    <property type="term" value="F:hydrolase activity"/>
    <property type="evidence" value="ECO:0007669"/>
    <property type="project" value="UniProtKB-KW"/>
</dbReference>
<dbReference type="KEGG" id="pmai:CF386_04315"/>
<evidence type="ECO:0000313" key="5">
    <source>
        <dbReference type="Proteomes" id="UP000242175"/>
    </source>
</evidence>
<reference evidence="4 5" key="1">
    <citation type="journal article" date="2016" name="Int. J. Syst. Evol. Microbiol.">
        <title>Paraphotobacterium marinum gen. nov., sp. nov., a member of the family Vibrionaceae, isolated from surface seawater.</title>
        <authorList>
            <person name="Huang Z."/>
            <person name="Dong C."/>
            <person name="Shao Z."/>
        </authorList>
    </citation>
    <scope>NUCLEOTIDE SEQUENCE [LARGE SCALE GENOMIC DNA]</scope>
    <source>
        <strain evidence="4 5">NSCS20N07D</strain>
    </source>
</reference>
<gene>
    <name evidence="4" type="ORF">CF386_04315</name>
</gene>
<dbReference type="InterPro" id="IPR014001">
    <property type="entry name" value="Helicase_ATP-bd"/>
</dbReference>
<keyword evidence="2" id="KW-0347">Helicase</keyword>
<keyword evidence="1" id="KW-0378">Hydrolase</keyword>
<organism evidence="4 5">
    <name type="scientific">Paraphotobacterium marinum</name>
    <dbReference type="NCBI Taxonomy" id="1755811"/>
    <lineage>
        <taxon>Bacteria</taxon>
        <taxon>Pseudomonadati</taxon>
        <taxon>Pseudomonadota</taxon>
        <taxon>Gammaproteobacteria</taxon>
        <taxon>Vibrionales</taxon>
        <taxon>Vibrionaceae</taxon>
        <taxon>Paraphotobacterium</taxon>
    </lineage>
</organism>
<feature type="domain" description="Helicase ATP-binding" evidence="3">
    <location>
        <begin position="1"/>
        <end position="135"/>
    </location>
</feature>
<evidence type="ECO:0000256" key="1">
    <source>
        <dbReference type="ARBA" id="ARBA00022801"/>
    </source>
</evidence>
<dbReference type="InterPro" id="IPR038718">
    <property type="entry name" value="SNF2-like_sf"/>
</dbReference>
<keyword evidence="2" id="KW-0067">ATP-binding</keyword>
<dbReference type="Proteomes" id="UP000242175">
    <property type="component" value="Chromosome large"/>
</dbReference>
<dbReference type="PANTHER" id="PTHR45766">
    <property type="entry name" value="DNA ANNEALING HELICASE AND ENDONUCLEASE ZRANB3 FAMILY MEMBER"/>
    <property type="match status" value="1"/>
</dbReference>
<name>A0A220VEE3_9GAMM</name>
<dbReference type="RefSeq" id="WP_089073201.1">
    <property type="nucleotide sequence ID" value="NZ_CP022355.1"/>
</dbReference>
<dbReference type="SUPFAM" id="SSF52540">
    <property type="entry name" value="P-loop containing nucleoside triphosphate hydrolases"/>
    <property type="match status" value="1"/>
</dbReference>
<keyword evidence="2" id="KW-0547">Nucleotide-binding</keyword>
<evidence type="ECO:0000259" key="3">
    <source>
        <dbReference type="PROSITE" id="PS51192"/>
    </source>
</evidence>
<sequence>MDRVLIIVPESLQFQWIIELLRKFDLQFSLFDKERYIEELKNNKNPFDGSQLIISSIELLKSNSNYQIDIEQANFDMIIIDEAHHITFEQNKITPDFAFIKRLCEKIKNKILITATPYQFGSESHFGRLSLLDPKKFNSYEKFQTEESNYKKIIPIIKKYILIKRYRKKILIHFP</sequence>
<evidence type="ECO:0000313" key="4">
    <source>
        <dbReference type="EMBL" id="ASK78293.1"/>
    </source>
</evidence>
<keyword evidence="5" id="KW-1185">Reference proteome</keyword>
<dbReference type="EMBL" id="CP022355">
    <property type="protein sequence ID" value="ASK78293.1"/>
    <property type="molecule type" value="Genomic_DNA"/>
</dbReference>
<protein>
    <recommendedName>
        <fullName evidence="3">Helicase ATP-binding domain-containing protein</fullName>
    </recommendedName>
</protein>
<dbReference type="Gene3D" id="3.40.50.10810">
    <property type="entry name" value="Tandem AAA-ATPase domain"/>
    <property type="match status" value="1"/>
</dbReference>
<evidence type="ECO:0000256" key="2">
    <source>
        <dbReference type="ARBA" id="ARBA00022806"/>
    </source>
</evidence>
<dbReference type="GO" id="GO:0005524">
    <property type="term" value="F:ATP binding"/>
    <property type="evidence" value="ECO:0007669"/>
    <property type="project" value="InterPro"/>
</dbReference>
<dbReference type="OrthoDB" id="9814088at2"/>
<dbReference type="PROSITE" id="PS51192">
    <property type="entry name" value="HELICASE_ATP_BIND_1"/>
    <property type="match status" value="1"/>
</dbReference>
<dbReference type="AlphaFoldDB" id="A0A220VEE3"/>
<dbReference type="Pfam" id="PF00176">
    <property type="entry name" value="SNF2-rel_dom"/>
    <property type="match status" value="1"/>
</dbReference>